<evidence type="ECO:0000313" key="1">
    <source>
        <dbReference type="EMBL" id="SVB07768.1"/>
    </source>
</evidence>
<protein>
    <submittedName>
        <fullName evidence="1">Uncharacterized protein</fullName>
    </submittedName>
</protein>
<reference evidence="1" key="1">
    <citation type="submission" date="2018-05" db="EMBL/GenBank/DDBJ databases">
        <authorList>
            <person name="Lanie J.A."/>
            <person name="Ng W.-L."/>
            <person name="Kazmierczak K.M."/>
            <person name="Andrzejewski T.M."/>
            <person name="Davidsen T.M."/>
            <person name="Wayne K.J."/>
            <person name="Tettelin H."/>
            <person name="Glass J.I."/>
            <person name="Rusch D."/>
            <person name="Podicherti R."/>
            <person name="Tsui H.-C.T."/>
            <person name="Winkler M.E."/>
        </authorList>
    </citation>
    <scope>NUCLEOTIDE SEQUENCE</scope>
</reference>
<feature type="non-terminal residue" evidence="1">
    <location>
        <position position="54"/>
    </location>
</feature>
<name>A0A382B1Z7_9ZZZZ</name>
<dbReference type="AlphaFoldDB" id="A0A382B1Z7"/>
<proteinExistence type="predicted"/>
<gene>
    <name evidence="1" type="ORF">METZ01_LOCUS160622</name>
</gene>
<sequence length="54" mass="5370">MRIVAGGDVAIGGILTGLSAADLALRVKDVVSIFARGDLSIVSLDCAIGESGEP</sequence>
<accession>A0A382B1Z7</accession>
<organism evidence="1">
    <name type="scientific">marine metagenome</name>
    <dbReference type="NCBI Taxonomy" id="408172"/>
    <lineage>
        <taxon>unclassified sequences</taxon>
        <taxon>metagenomes</taxon>
        <taxon>ecological metagenomes</taxon>
    </lineage>
</organism>
<dbReference type="EMBL" id="UINC01027837">
    <property type="protein sequence ID" value="SVB07768.1"/>
    <property type="molecule type" value="Genomic_DNA"/>
</dbReference>